<sequence length="52" mass="6316">MDQIIRMKQSNEDLLKYQFIQLIQIRLSNHLTQTFQNQYLNFTILIGSSKWN</sequence>
<dbReference type="Proteomes" id="UP000692954">
    <property type="component" value="Unassembled WGS sequence"/>
</dbReference>
<dbReference type="EMBL" id="CAJJDN010000030">
    <property type="protein sequence ID" value="CAD8073205.1"/>
    <property type="molecule type" value="Genomic_DNA"/>
</dbReference>
<proteinExistence type="predicted"/>
<protein>
    <submittedName>
        <fullName evidence="1">Uncharacterized protein</fullName>
    </submittedName>
</protein>
<accession>A0A8S1M689</accession>
<organism evidence="1 2">
    <name type="scientific">Paramecium sonneborni</name>
    <dbReference type="NCBI Taxonomy" id="65129"/>
    <lineage>
        <taxon>Eukaryota</taxon>
        <taxon>Sar</taxon>
        <taxon>Alveolata</taxon>
        <taxon>Ciliophora</taxon>
        <taxon>Intramacronucleata</taxon>
        <taxon>Oligohymenophorea</taxon>
        <taxon>Peniculida</taxon>
        <taxon>Parameciidae</taxon>
        <taxon>Paramecium</taxon>
    </lineage>
</organism>
<reference evidence="1" key="1">
    <citation type="submission" date="2021-01" db="EMBL/GenBank/DDBJ databases">
        <authorList>
            <consortium name="Genoscope - CEA"/>
            <person name="William W."/>
        </authorList>
    </citation>
    <scope>NUCLEOTIDE SEQUENCE</scope>
</reference>
<evidence type="ECO:0000313" key="1">
    <source>
        <dbReference type="EMBL" id="CAD8073205.1"/>
    </source>
</evidence>
<keyword evidence="2" id="KW-1185">Reference proteome</keyword>
<name>A0A8S1M689_9CILI</name>
<evidence type="ECO:0000313" key="2">
    <source>
        <dbReference type="Proteomes" id="UP000692954"/>
    </source>
</evidence>
<gene>
    <name evidence="1" type="ORF">PSON_ATCC_30995.1.T0300179</name>
</gene>
<comment type="caution">
    <text evidence="1">The sequence shown here is derived from an EMBL/GenBank/DDBJ whole genome shotgun (WGS) entry which is preliminary data.</text>
</comment>
<dbReference type="AlphaFoldDB" id="A0A8S1M689"/>